<proteinExistence type="predicted"/>
<feature type="transmembrane region" description="Helical" evidence="2">
    <location>
        <begin position="208"/>
        <end position="230"/>
    </location>
</feature>
<keyword evidence="2" id="KW-1133">Transmembrane helix</keyword>
<comment type="caution">
    <text evidence="3">The sequence shown here is derived from an EMBL/GenBank/DDBJ whole genome shotgun (WGS) entry which is preliminary data.</text>
</comment>
<keyword evidence="4" id="KW-1185">Reference proteome</keyword>
<dbReference type="Proteomes" id="UP000315369">
    <property type="component" value="Unassembled WGS sequence"/>
</dbReference>
<reference evidence="3 4" key="1">
    <citation type="submission" date="2019-06" db="EMBL/GenBank/DDBJ databases">
        <authorList>
            <person name="Livingstone P."/>
            <person name="Whitworth D."/>
        </authorList>
    </citation>
    <scope>NUCLEOTIDE SEQUENCE [LARGE SCALE GENOMIC DNA]</scope>
    <source>
        <strain evidence="3 4">AM401</strain>
    </source>
</reference>
<evidence type="ECO:0000256" key="2">
    <source>
        <dbReference type="SAM" id="Phobius"/>
    </source>
</evidence>
<evidence type="ECO:0000256" key="1">
    <source>
        <dbReference type="SAM" id="MobiDB-lite"/>
    </source>
</evidence>
<feature type="transmembrane region" description="Helical" evidence="2">
    <location>
        <begin position="156"/>
        <end position="175"/>
    </location>
</feature>
<dbReference type="OrthoDB" id="5525812at2"/>
<dbReference type="EMBL" id="VIFM01000169">
    <property type="protein sequence ID" value="TQF11809.1"/>
    <property type="molecule type" value="Genomic_DNA"/>
</dbReference>
<evidence type="ECO:0000313" key="4">
    <source>
        <dbReference type="Proteomes" id="UP000315369"/>
    </source>
</evidence>
<dbReference type="AlphaFoldDB" id="A0A540WS29"/>
<keyword evidence="2" id="KW-0472">Membrane</keyword>
<gene>
    <name evidence="3" type="ORF">FJV41_32330</name>
</gene>
<feature type="compositionally biased region" description="Polar residues" evidence="1">
    <location>
        <begin position="120"/>
        <end position="132"/>
    </location>
</feature>
<evidence type="ECO:0000313" key="3">
    <source>
        <dbReference type="EMBL" id="TQF11809.1"/>
    </source>
</evidence>
<sequence length="257" mass="27611">MAVNAEEQDRARTHLLAAQRLFETLEYEQALEQLSLARPFAQLEAQAVLLSLYEGLIQAESGKHEQSDAAFKTALRLRPEAKLPVVASPKVEQRFEVIRQEVERELGEAARAQAKRPSGAETSAAESHVPSQSAVEVAAVSSGRDVDDHAVRVRTWLPAAVGGGLFAGAGVAFLLSRNERSRLREDAPGFATLEDARRSASRGQTLQTVSFCLAGVGLVSLGVSAGAYLWGQKTVPRDEAISMSTDGTSAFVSGRWP</sequence>
<feature type="region of interest" description="Disordered" evidence="1">
    <location>
        <begin position="108"/>
        <end position="132"/>
    </location>
</feature>
<organism evidence="3 4">
    <name type="scientific">Myxococcus llanfairpwllgwyngyllgogerychwyrndrobwllllantysiliogogogochensis</name>
    <dbReference type="NCBI Taxonomy" id="2590453"/>
    <lineage>
        <taxon>Bacteria</taxon>
        <taxon>Pseudomonadati</taxon>
        <taxon>Myxococcota</taxon>
        <taxon>Myxococcia</taxon>
        <taxon>Myxococcales</taxon>
        <taxon>Cystobacterineae</taxon>
        <taxon>Myxococcaceae</taxon>
        <taxon>Myxococcus</taxon>
    </lineage>
</organism>
<name>A0A540WS29_9BACT</name>
<keyword evidence="2" id="KW-0812">Transmembrane</keyword>
<protein>
    <submittedName>
        <fullName evidence="3">Uncharacterized protein</fullName>
    </submittedName>
</protein>
<accession>A0A540WS29</accession>